<keyword evidence="3" id="KW-1185">Reference proteome</keyword>
<dbReference type="Proteomes" id="UP000288086">
    <property type="component" value="Unassembled WGS sequence"/>
</dbReference>
<protein>
    <submittedName>
        <fullName evidence="2">YbaB/EbfC DNA-binding family protein</fullName>
    </submittedName>
</protein>
<reference evidence="2 3" key="1">
    <citation type="submission" date="2017-01" db="EMBL/GenBank/DDBJ databases">
        <title>The cable genome- insights into the physiology and evolution of filamentous bacteria capable of sulfide oxidation via long distance electron transfer.</title>
        <authorList>
            <person name="Schreiber L."/>
            <person name="Bjerg J.T."/>
            <person name="Boggild A."/>
            <person name="Van De Vossenberg J."/>
            <person name="Meysman F."/>
            <person name="Nielsen L.P."/>
            <person name="Schramm A."/>
            <person name="Kjeldsen K.U."/>
        </authorList>
    </citation>
    <scope>NUCLEOTIDE SEQUENCE [LARGE SCALE GENOMIC DNA]</scope>
    <source>
        <strain evidence="2">A1</strain>
    </source>
</reference>
<keyword evidence="2" id="KW-0238">DNA-binding</keyword>
<dbReference type="EMBL" id="MTKP01000385">
    <property type="protein sequence ID" value="RWX44306.1"/>
    <property type="molecule type" value="Genomic_DNA"/>
</dbReference>
<name>A0A3S3R4S7_9BACT</name>
<dbReference type="Pfam" id="PF02575">
    <property type="entry name" value="YbaB_DNA_bd"/>
    <property type="match status" value="1"/>
</dbReference>
<comment type="caution">
    <text evidence="2">The sequence shown here is derived from an EMBL/GenBank/DDBJ whole genome shotgun (WGS) entry which is preliminary data.</text>
</comment>
<dbReference type="InterPro" id="IPR004401">
    <property type="entry name" value="YbaB/EbfC"/>
</dbReference>
<dbReference type="InterPro" id="IPR036894">
    <property type="entry name" value="YbaB-like_sf"/>
</dbReference>
<dbReference type="Gene3D" id="3.30.1310.10">
    <property type="entry name" value="Nucleoid-associated protein YbaB-like domain"/>
    <property type="match status" value="1"/>
</dbReference>
<evidence type="ECO:0000256" key="1">
    <source>
        <dbReference type="SAM" id="MobiDB-lite"/>
    </source>
</evidence>
<evidence type="ECO:0000313" key="2">
    <source>
        <dbReference type="EMBL" id="RWX44306.1"/>
    </source>
</evidence>
<sequence>MNISDMMQQAKEFQKKMGDMQEELATKNVTGSAGGGMVNATMNGRGELV</sequence>
<feature type="region of interest" description="Disordered" evidence="1">
    <location>
        <begin position="27"/>
        <end position="49"/>
    </location>
</feature>
<dbReference type="AlphaFoldDB" id="A0A3S3R4S7"/>
<feature type="non-terminal residue" evidence="2">
    <location>
        <position position="49"/>
    </location>
</feature>
<organism evidence="2 3">
    <name type="scientific">Candidatus Electrothrix communis</name>
    <dbReference type="NCBI Taxonomy" id="1859133"/>
    <lineage>
        <taxon>Bacteria</taxon>
        <taxon>Pseudomonadati</taxon>
        <taxon>Thermodesulfobacteriota</taxon>
        <taxon>Desulfobulbia</taxon>
        <taxon>Desulfobulbales</taxon>
        <taxon>Desulfobulbaceae</taxon>
        <taxon>Candidatus Electrothrix</taxon>
    </lineage>
</organism>
<evidence type="ECO:0000313" key="3">
    <source>
        <dbReference type="Proteomes" id="UP000288086"/>
    </source>
</evidence>
<proteinExistence type="predicted"/>
<gene>
    <name evidence="2" type="ORF">VT98_13851</name>
</gene>
<dbReference type="SUPFAM" id="SSF82607">
    <property type="entry name" value="YbaB-like"/>
    <property type="match status" value="1"/>
</dbReference>
<accession>A0A3S3R4S7</accession>
<dbReference type="GO" id="GO:0003677">
    <property type="term" value="F:DNA binding"/>
    <property type="evidence" value="ECO:0007669"/>
    <property type="project" value="UniProtKB-KW"/>
</dbReference>